<dbReference type="Pfam" id="PF01466">
    <property type="entry name" value="Skp1"/>
    <property type="match status" value="1"/>
</dbReference>
<proteinExistence type="inferred from homology"/>
<evidence type="ECO:0000256" key="1">
    <source>
        <dbReference type="ARBA" id="ARBA00004906"/>
    </source>
</evidence>
<dbReference type="GO" id="GO:0009867">
    <property type="term" value="P:jasmonic acid mediated signaling pathway"/>
    <property type="evidence" value="ECO:0007669"/>
    <property type="project" value="UniProtKB-ARBA"/>
</dbReference>
<comment type="similarity">
    <text evidence="2 4">Belongs to the SKP1 family.</text>
</comment>
<keyword evidence="3 4" id="KW-0833">Ubl conjugation pathway</keyword>
<comment type="subunit">
    <text evidence="4">Part of a SCF (SKP1-cullin-F-box) protein ligase complex.</text>
</comment>
<evidence type="ECO:0000259" key="6">
    <source>
        <dbReference type="Pfam" id="PF03931"/>
    </source>
</evidence>
<dbReference type="Proteomes" id="UP000288805">
    <property type="component" value="Unassembled WGS sequence"/>
</dbReference>
<dbReference type="Gene3D" id="3.30.710.10">
    <property type="entry name" value="Potassium Channel Kv1.1, Chain A"/>
    <property type="match status" value="1"/>
</dbReference>
<evidence type="ECO:0000256" key="4">
    <source>
        <dbReference type="PIRNR" id="PIRNR028729"/>
    </source>
</evidence>
<evidence type="ECO:0000256" key="2">
    <source>
        <dbReference type="ARBA" id="ARBA00009993"/>
    </source>
</evidence>
<name>A0A438IV09_VITVI</name>
<dbReference type="SUPFAM" id="SSF81382">
    <property type="entry name" value="Skp1 dimerisation domain-like"/>
    <property type="match status" value="1"/>
</dbReference>
<sequence>MSTSQKILKLKSRDDVIFEVSEAAAFQSGMIKNMLKDDGADDAIHIVEVEKRDVIPILEVDGRFLAMVIEYWNKHLYEKASEDEIKRWDVEFVNKDQSLLYHLIMAANYLDTPGLIELLCWRVAEMIKGRKPEEIRQTFNIKNDFSPEDEAEIYKQYAWAFE</sequence>
<protein>
    <recommendedName>
        <fullName evidence="4">SKP1-like protein</fullName>
    </recommendedName>
</protein>
<dbReference type="GO" id="GO:0006511">
    <property type="term" value="P:ubiquitin-dependent protein catabolic process"/>
    <property type="evidence" value="ECO:0007669"/>
    <property type="project" value="InterPro"/>
</dbReference>
<accession>A0A438IV09</accession>
<reference evidence="7 8" key="1">
    <citation type="journal article" date="2018" name="PLoS Genet.">
        <title>Population sequencing reveals clonal diversity and ancestral inbreeding in the grapevine cultivar Chardonnay.</title>
        <authorList>
            <person name="Roach M.J."/>
            <person name="Johnson D.L."/>
            <person name="Bohlmann J."/>
            <person name="van Vuuren H.J."/>
            <person name="Jones S.J."/>
            <person name="Pretorius I.S."/>
            <person name="Schmidt S.A."/>
            <person name="Borneman A.R."/>
        </authorList>
    </citation>
    <scope>NUCLEOTIDE SEQUENCE [LARGE SCALE GENOMIC DNA]</scope>
    <source>
        <strain evidence="8">cv. Chardonnay</strain>
        <tissue evidence="7">Leaf</tissue>
    </source>
</reference>
<dbReference type="InterPro" id="IPR001232">
    <property type="entry name" value="SKP1-like"/>
</dbReference>
<dbReference type="InterPro" id="IPR016072">
    <property type="entry name" value="Skp1_comp_dimer"/>
</dbReference>
<dbReference type="InterPro" id="IPR016073">
    <property type="entry name" value="Skp1_comp_POZ"/>
</dbReference>
<dbReference type="CDD" id="cd18322">
    <property type="entry name" value="BTB_POZ_SKP1"/>
    <property type="match status" value="1"/>
</dbReference>
<dbReference type="PIRSF" id="PIRSF028729">
    <property type="entry name" value="E3_ubiquit_lig_SCF_Skp"/>
    <property type="match status" value="1"/>
</dbReference>
<dbReference type="InterPro" id="IPR011333">
    <property type="entry name" value="SKP1/BTB/POZ_sf"/>
</dbReference>
<dbReference type="EMBL" id="QGNW01000081">
    <property type="protein sequence ID" value="RVX00578.1"/>
    <property type="molecule type" value="Genomic_DNA"/>
</dbReference>
<dbReference type="UniPathway" id="UPA00143"/>
<comment type="caution">
    <text evidence="7">The sequence shown here is derived from an EMBL/GenBank/DDBJ whole genome shotgun (WGS) entry which is preliminary data.</text>
</comment>
<comment type="function">
    <text evidence="4">Involved in ubiquitination and subsequent proteasomal degradation of target proteins. Together with CUL1, RBX1 and a F-box protein, it forms a SCF E3 ubiquitin ligase complex. The functional specificity of this complex depends on the type of F-box protein. In the SCF complex, it serves as an adapter that links the F-box protein to CUL1.</text>
</comment>
<dbReference type="Pfam" id="PF03931">
    <property type="entry name" value="Skp1_POZ"/>
    <property type="match status" value="1"/>
</dbReference>
<evidence type="ECO:0000313" key="7">
    <source>
        <dbReference type="EMBL" id="RVX00578.1"/>
    </source>
</evidence>
<comment type="pathway">
    <text evidence="1 4">Protein modification; protein ubiquitination.</text>
</comment>
<dbReference type="SUPFAM" id="SSF54695">
    <property type="entry name" value="POZ domain"/>
    <property type="match status" value="1"/>
</dbReference>
<feature type="domain" description="SKP1 component POZ" evidence="6">
    <location>
        <begin position="7"/>
        <end position="75"/>
    </location>
</feature>
<gene>
    <name evidence="7" type="primary">ASK4_2</name>
    <name evidence="7" type="ORF">CK203_036937</name>
</gene>
<evidence type="ECO:0000256" key="3">
    <source>
        <dbReference type="ARBA" id="ARBA00022786"/>
    </source>
</evidence>
<dbReference type="InterPro" id="IPR016897">
    <property type="entry name" value="SKP1"/>
</dbReference>
<evidence type="ECO:0000259" key="5">
    <source>
        <dbReference type="Pfam" id="PF01466"/>
    </source>
</evidence>
<dbReference type="AlphaFoldDB" id="A0A438IV09"/>
<dbReference type="PANTHER" id="PTHR11165">
    <property type="entry name" value="SKP1"/>
    <property type="match status" value="1"/>
</dbReference>
<dbReference type="GO" id="GO:0016567">
    <property type="term" value="P:protein ubiquitination"/>
    <property type="evidence" value="ECO:0007669"/>
    <property type="project" value="UniProtKB-UniRule"/>
</dbReference>
<feature type="domain" description="SKP1 component dimerisation" evidence="5">
    <location>
        <begin position="113"/>
        <end position="160"/>
    </location>
</feature>
<organism evidence="7 8">
    <name type="scientific">Vitis vinifera</name>
    <name type="common">Grape</name>
    <dbReference type="NCBI Taxonomy" id="29760"/>
    <lineage>
        <taxon>Eukaryota</taxon>
        <taxon>Viridiplantae</taxon>
        <taxon>Streptophyta</taxon>
        <taxon>Embryophyta</taxon>
        <taxon>Tracheophyta</taxon>
        <taxon>Spermatophyta</taxon>
        <taxon>Magnoliopsida</taxon>
        <taxon>eudicotyledons</taxon>
        <taxon>Gunneridae</taxon>
        <taxon>Pentapetalae</taxon>
        <taxon>rosids</taxon>
        <taxon>Vitales</taxon>
        <taxon>Vitaceae</taxon>
        <taxon>Viteae</taxon>
        <taxon>Vitis</taxon>
    </lineage>
</organism>
<dbReference type="SMART" id="SM00512">
    <property type="entry name" value="Skp1"/>
    <property type="match status" value="1"/>
</dbReference>
<dbReference type="InterPro" id="IPR036296">
    <property type="entry name" value="SKP1-like_dim_sf"/>
</dbReference>
<evidence type="ECO:0000313" key="8">
    <source>
        <dbReference type="Proteomes" id="UP000288805"/>
    </source>
</evidence>
<dbReference type="FunFam" id="3.30.710.10:FF:000229">
    <property type="entry name" value="Os07g0409500 protein"/>
    <property type="match status" value="1"/>
</dbReference>